<dbReference type="Gene3D" id="3.40.50.150">
    <property type="entry name" value="Vaccinia Virus protein VP39"/>
    <property type="match status" value="1"/>
</dbReference>
<protein>
    <submittedName>
        <fullName evidence="1">Methyltransferase</fullName>
    </submittedName>
</protein>
<reference evidence="1" key="2">
    <citation type="submission" date="2021-09" db="EMBL/GenBank/DDBJ databases">
        <authorList>
            <person name="Gilroy R."/>
        </authorList>
    </citation>
    <scope>NUCLEOTIDE SEQUENCE</scope>
    <source>
        <strain evidence="1">ChiGjej2B2-19336</strain>
    </source>
</reference>
<dbReference type="GO" id="GO:0032259">
    <property type="term" value="P:methylation"/>
    <property type="evidence" value="ECO:0007669"/>
    <property type="project" value="UniProtKB-KW"/>
</dbReference>
<organism evidence="1 2">
    <name type="scientific">Mailhella massiliensis</name>
    <dbReference type="NCBI Taxonomy" id="1903261"/>
    <lineage>
        <taxon>Bacteria</taxon>
        <taxon>Pseudomonadati</taxon>
        <taxon>Thermodesulfobacteriota</taxon>
        <taxon>Desulfovibrionia</taxon>
        <taxon>Desulfovibrionales</taxon>
        <taxon>Desulfovibrionaceae</taxon>
        <taxon>Mailhella</taxon>
    </lineage>
</organism>
<proteinExistence type="predicted"/>
<dbReference type="InterPro" id="IPR050210">
    <property type="entry name" value="tRNA_Adenine-N(6)_MTase"/>
</dbReference>
<dbReference type="SUPFAM" id="SSF53335">
    <property type="entry name" value="S-adenosyl-L-methionine-dependent methyltransferases"/>
    <property type="match status" value="1"/>
</dbReference>
<sequence>MMKNTADAAGFPAGLEQPEGSFRFSTDALLLASFAQKLLRREDAVFAELGTGCGVAAMAVLRERLLWRAVGVEIMPALAEAARRNACRLGLEGRFFVVEGDVAARSVLDRVREAFAPEGGGKRLFPLVMCNPPWRREGEGRLPPSPLRRAALFGTEQTFRDFFLAADALLENGGQLAVVSGAERTAELLAALPKRLHAEKLQFVFTRENAPAAFVLLGARKNGRSALCVEKRELRTR</sequence>
<dbReference type="PANTHER" id="PTHR47739">
    <property type="entry name" value="TRNA1(VAL) (ADENINE(37)-N6)-METHYLTRANSFERASE"/>
    <property type="match status" value="1"/>
</dbReference>
<evidence type="ECO:0000313" key="2">
    <source>
        <dbReference type="Proteomes" id="UP000698963"/>
    </source>
</evidence>
<comment type="caution">
    <text evidence="1">The sequence shown here is derived from an EMBL/GenBank/DDBJ whole genome shotgun (WGS) entry which is preliminary data.</text>
</comment>
<dbReference type="Proteomes" id="UP000698963">
    <property type="component" value="Unassembled WGS sequence"/>
</dbReference>
<dbReference type="EMBL" id="DYZA01000090">
    <property type="protein sequence ID" value="HJD96953.1"/>
    <property type="molecule type" value="Genomic_DNA"/>
</dbReference>
<dbReference type="PANTHER" id="PTHR47739:SF1">
    <property type="entry name" value="TRNA1(VAL) (ADENINE(37)-N6)-METHYLTRANSFERASE"/>
    <property type="match status" value="1"/>
</dbReference>
<evidence type="ECO:0000313" key="1">
    <source>
        <dbReference type="EMBL" id="HJD96953.1"/>
    </source>
</evidence>
<keyword evidence="1" id="KW-0808">Transferase</keyword>
<keyword evidence="1" id="KW-0489">Methyltransferase</keyword>
<dbReference type="AlphaFoldDB" id="A0A921AVL8"/>
<accession>A0A921AVL8</accession>
<dbReference type="RefSeq" id="WP_304121611.1">
    <property type="nucleotide sequence ID" value="NZ_DYZA01000090.1"/>
</dbReference>
<dbReference type="GO" id="GO:0008168">
    <property type="term" value="F:methyltransferase activity"/>
    <property type="evidence" value="ECO:0007669"/>
    <property type="project" value="UniProtKB-KW"/>
</dbReference>
<dbReference type="CDD" id="cd02440">
    <property type="entry name" value="AdoMet_MTases"/>
    <property type="match status" value="1"/>
</dbReference>
<dbReference type="InterPro" id="IPR029063">
    <property type="entry name" value="SAM-dependent_MTases_sf"/>
</dbReference>
<reference evidence="1" key="1">
    <citation type="journal article" date="2021" name="PeerJ">
        <title>Extensive microbial diversity within the chicken gut microbiome revealed by metagenomics and culture.</title>
        <authorList>
            <person name="Gilroy R."/>
            <person name="Ravi A."/>
            <person name="Getino M."/>
            <person name="Pursley I."/>
            <person name="Horton D.L."/>
            <person name="Alikhan N.F."/>
            <person name="Baker D."/>
            <person name="Gharbi K."/>
            <person name="Hall N."/>
            <person name="Watson M."/>
            <person name="Adriaenssens E.M."/>
            <person name="Foster-Nyarko E."/>
            <person name="Jarju S."/>
            <person name="Secka A."/>
            <person name="Antonio M."/>
            <person name="Oren A."/>
            <person name="Chaudhuri R.R."/>
            <person name="La Ragione R."/>
            <person name="Hildebrand F."/>
            <person name="Pallen M.J."/>
        </authorList>
    </citation>
    <scope>NUCLEOTIDE SEQUENCE</scope>
    <source>
        <strain evidence="1">ChiGjej2B2-19336</strain>
    </source>
</reference>
<name>A0A921AVL8_9BACT</name>
<gene>
    <name evidence="1" type="ORF">K8W16_04840</name>
</gene>